<feature type="domain" description="SusD-like N-terminal" evidence="8">
    <location>
        <begin position="66"/>
        <end position="239"/>
    </location>
</feature>
<dbReference type="EMBL" id="FMAR01000004">
    <property type="protein sequence ID" value="SCC15787.1"/>
    <property type="molecule type" value="Genomic_DNA"/>
</dbReference>
<dbReference type="OrthoDB" id="9792139at2"/>
<evidence type="ECO:0000313" key="9">
    <source>
        <dbReference type="EMBL" id="SCC15787.1"/>
    </source>
</evidence>
<dbReference type="AlphaFoldDB" id="A0A1C4C9G7"/>
<dbReference type="InterPro" id="IPR012944">
    <property type="entry name" value="SusD_RagB_dom"/>
</dbReference>
<name>A0A1C4C9G7_9BACT</name>
<protein>
    <submittedName>
        <fullName evidence="9">SusD family protein</fullName>
    </submittedName>
</protein>
<gene>
    <name evidence="9" type="ORF">GA0116948_10421</name>
</gene>
<evidence type="ECO:0000256" key="3">
    <source>
        <dbReference type="ARBA" id="ARBA00022729"/>
    </source>
</evidence>
<feature type="chain" id="PRO_5008689736" evidence="6">
    <location>
        <begin position="22"/>
        <end position="483"/>
    </location>
</feature>
<feature type="domain" description="RagB/SusD" evidence="7">
    <location>
        <begin position="361"/>
        <end position="445"/>
    </location>
</feature>
<evidence type="ECO:0000256" key="4">
    <source>
        <dbReference type="ARBA" id="ARBA00023136"/>
    </source>
</evidence>
<keyword evidence="10" id="KW-1185">Reference proteome</keyword>
<evidence type="ECO:0000256" key="6">
    <source>
        <dbReference type="SAM" id="SignalP"/>
    </source>
</evidence>
<dbReference type="Pfam" id="PF07980">
    <property type="entry name" value="SusD_RagB"/>
    <property type="match status" value="1"/>
</dbReference>
<keyword evidence="4" id="KW-0472">Membrane</keyword>
<dbReference type="InterPro" id="IPR033985">
    <property type="entry name" value="SusD-like_N"/>
</dbReference>
<dbReference type="PROSITE" id="PS51257">
    <property type="entry name" value="PROKAR_LIPOPROTEIN"/>
    <property type="match status" value="1"/>
</dbReference>
<evidence type="ECO:0000259" key="7">
    <source>
        <dbReference type="Pfam" id="PF07980"/>
    </source>
</evidence>
<dbReference type="STRING" id="1335309.GA0116948_10421"/>
<comment type="subcellular location">
    <subcellularLocation>
        <location evidence="1">Cell outer membrane</location>
    </subcellularLocation>
</comment>
<evidence type="ECO:0000256" key="2">
    <source>
        <dbReference type="ARBA" id="ARBA00006275"/>
    </source>
</evidence>
<reference evidence="9 10" key="1">
    <citation type="submission" date="2016-08" db="EMBL/GenBank/DDBJ databases">
        <authorList>
            <person name="Seilhamer J.J."/>
        </authorList>
    </citation>
    <scope>NUCLEOTIDE SEQUENCE [LARGE SCALE GENOMIC DNA]</scope>
    <source>
        <strain evidence="9 10">A37T2</strain>
    </source>
</reference>
<evidence type="ECO:0000256" key="5">
    <source>
        <dbReference type="ARBA" id="ARBA00023237"/>
    </source>
</evidence>
<dbReference type="SUPFAM" id="SSF48452">
    <property type="entry name" value="TPR-like"/>
    <property type="match status" value="1"/>
</dbReference>
<dbReference type="Proteomes" id="UP000242818">
    <property type="component" value="Unassembled WGS sequence"/>
</dbReference>
<feature type="signal peptide" evidence="6">
    <location>
        <begin position="1"/>
        <end position="21"/>
    </location>
</feature>
<evidence type="ECO:0000313" key="10">
    <source>
        <dbReference type="Proteomes" id="UP000242818"/>
    </source>
</evidence>
<dbReference type="Pfam" id="PF14322">
    <property type="entry name" value="SusD-like_3"/>
    <property type="match status" value="1"/>
</dbReference>
<comment type="similarity">
    <text evidence="2">Belongs to the SusD family.</text>
</comment>
<dbReference type="GO" id="GO:0009279">
    <property type="term" value="C:cell outer membrane"/>
    <property type="evidence" value="ECO:0007669"/>
    <property type="project" value="UniProtKB-SubCell"/>
</dbReference>
<sequence length="483" mass="52483">MRRLKIYSLVAAMAMISSCQKSLLYPTPTTQISDISAFDTPERIFGQVYGLYGQLKDGNFFGERYQIYNEVRGEEFINLKGNAFTALQTWNFSVNSNAQEVENLWSSAYKTINATNVFLDGMTAKGNTIVDAATADNYTGEAKFIRGLSFYSLLQLYARPYWDNPTTNPGLVIYLEGNKNPASYQKARSTVADSYKQALSDLDSAENLLPESYEDNSKGQNTTRATKGAAIAIKTRVYLSMGNYDQVIAEANKIVSPAAPFQSSAGLALVANIKDAFASINTTENIFSLPFTSADVDAPGTQNSFAEYFLPSSLGGKAEYSLNASGIVAEATWGASDARRDFVTISGGSPYLIKFSTPSPYTDWAPIIRYSEVLLNLAEALVRKNNTVNAQAVALLSAVRHRSDPSVTYTTASFASATALLDAILLERRIEFLGEGLRGPDITRQGIAFPAKGAASSTAPTSPNYIWPMSADELNQNKLAVPN</sequence>
<keyword evidence="3 6" id="KW-0732">Signal</keyword>
<dbReference type="RefSeq" id="WP_089710576.1">
    <property type="nucleotide sequence ID" value="NZ_FMAR01000004.1"/>
</dbReference>
<dbReference type="Gene3D" id="1.25.40.390">
    <property type="match status" value="1"/>
</dbReference>
<accession>A0A1C4C9G7</accession>
<dbReference type="InterPro" id="IPR011990">
    <property type="entry name" value="TPR-like_helical_dom_sf"/>
</dbReference>
<keyword evidence="5" id="KW-0998">Cell outer membrane</keyword>
<proteinExistence type="inferred from homology"/>
<organism evidence="9 10">
    <name type="scientific">Chitinophaga costaii</name>
    <dbReference type="NCBI Taxonomy" id="1335309"/>
    <lineage>
        <taxon>Bacteria</taxon>
        <taxon>Pseudomonadati</taxon>
        <taxon>Bacteroidota</taxon>
        <taxon>Chitinophagia</taxon>
        <taxon>Chitinophagales</taxon>
        <taxon>Chitinophagaceae</taxon>
        <taxon>Chitinophaga</taxon>
    </lineage>
</organism>
<evidence type="ECO:0000256" key="1">
    <source>
        <dbReference type="ARBA" id="ARBA00004442"/>
    </source>
</evidence>
<evidence type="ECO:0000259" key="8">
    <source>
        <dbReference type="Pfam" id="PF14322"/>
    </source>
</evidence>
<dbReference type="CDD" id="cd08977">
    <property type="entry name" value="SusD"/>
    <property type="match status" value="1"/>
</dbReference>